<keyword evidence="2" id="KW-0805">Transcription regulation</keyword>
<keyword evidence="3" id="KW-0238">DNA-binding</keyword>
<name>A0ABV9KNM2_9RHOB</name>
<dbReference type="InterPro" id="IPR000847">
    <property type="entry name" value="LysR_HTH_N"/>
</dbReference>
<evidence type="ECO:0000313" key="6">
    <source>
        <dbReference type="EMBL" id="MFC4671770.1"/>
    </source>
</evidence>
<evidence type="ECO:0000256" key="4">
    <source>
        <dbReference type="ARBA" id="ARBA00023163"/>
    </source>
</evidence>
<dbReference type="InterPro" id="IPR005119">
    <property type="entry name" value="LysR_subst-bd"/>
</dbReference>
<dbReference type="Gene3D" id="1.10.10.10">
    <property type="entry name" value="Winged helix-like DNA-binding domain superfamily/Winged helix DNA-binding domain"/>
    <property type="match status" value="1"/>
</dbReference>
<evidence type="ECO:0000259" key="5">
    <source>
        <dbReference type="PROSITE" id="PS50931"/>
    </source>
</evidence>
<evidence type="ECO:0000313" key="7">
    <source>
        <dbReference type="Proteomes" id="UP001595973"/>
    </source>
</evidence>
<dbReference type="PANTHER" id="PTHR30419">
    <property type="entry name" value="HTH-TYPE TRANSCRIPTIONAL REGULATOR YBHD"/>
    <property type="match status" value="1"/>
</dbReference>
<dbReference type="InterPro" id="IPR036390">
    <property type="entry name" value="WH_DNA-bd_sf"/>
</dbReference>
<evidence type="ECO:0000256" key="2">
    <source>
        <dbReference type="ARBA" id="ARBA00023015"/>
    </source>
</evidence>
<dbReference type="SUPFAM" id="SSF46785">
    <property type="entry name" value="Winged helix' DNA-binding domain"/>
    <property type="match status" value="1"/>
</dbReference>
<dbReference type="Proteomes" id="UP001595973">
    <property type="component" value="Unassembled WGS sequence"/>
</dbReference>
<dbReference type="Pfam" id="PF00126">
    <property type="entry name" value="HTH_1"/>
    <property type="match status" value="1"/>
</dbReference>
<keyword evidence="7" id="KW-1185">Reference proteome</keyword>
<evidence type="ECO:0000256" key="3">
    <source>
        <dbReference type="ARBA" id="ARBA00023125"/>
    </source>
</evidence>
<dbReference type="Pfam" id="PF03466">
    <property type="entry name" value="LysR_substrate"/>
    <property type="match status" value="1"/>
</dbReference>
<reference evidence="7" key="1">
    <citation type="journal article" date="2019" name="Int. J. Syst. Evol. Microbiol.">
        <title>The Global Catalogue of Microorganisms (GCM) 10K type strain sequencing project: providing services to taxonomists for standard genome sequencing and annotation.</title>
        <authorList>
            <consortium name="The Broad Institute Genomics Platform"/>
            <consortium name="The Broad Institute Genome Sequencing Center for Infectious Disease"/>
            <person name="Wu L."/>
            <person name="Ma J."/>
        </authorList>
    </citation>
    <scope>NUCLEOTIDE SEQUENCE [LARGE SCALE GENOMIC DNA]</scope>
    <source>
        <strain evidence="7">CGMCC 4.7283</strain>
    </source>
</reference>
<dbReference type="RefSeq" id="WP_380722645.1">
    <property type="nucleotide sequence ID" value="NZ_JBHSGI010000034.1"/>
</dbReference>
<dbReference type="SUPFAM" id="SSF53850">
    <property type="entry name" value="Periplasmic binding protein-like II"/>
    <property type="match status" value="1"/>
</dbReference>
<dbReference type="PROSITE" id="PS50931">
    <property type="entry name" value="HTH_LYSR"/>
    <property type="match status" value="1"/>
</dbReference>
<organism evidence="6 7">
    <name type="scientific">Seohaeicola nanhaiensis</name>
    <dbReference type="NCBI Taxonomy" id="1387282"/>
    <lineage>
        <taxon>Bacteria</taxon>
        <taxon>Pseudomonadati</taxon>
        <taxon>Pseudomonadota</taxon>
        <taxon>Alphaproteobacteria</taxon>
        <taxon>Rhodobacterales</taxon>
        <taxon>Roseobacteraceae</taxon>
        <taxon>Seohaeicola</taxon>
    </lineage>
</organism>
<keyword evidence="4" id="KW-0804">Transcription</keyword>
<protein>
    <submittedName>
        <fullName evidence="6">LysR substrate-binding domain-containing protein</fullName>
    </submittedName>
</protein>
<sequence length="312" mass="34283">MNSSLRQLEYLVTAARAGSVSAAARLLNVSASSIFMAIDKFEEEFGLQVFVRHRASGLALTADGRQAIERTIRLLDEVRAFQSDLGTEGDHLEGSVEVACFSSLSPNVLPQVIRDMQTRHPDVVVNLREGDMIGIQDHLRSGMVDLLLSYDNGMPEDFELEFLADAPPHAVVAASDALAQKPWVTLEELAERPLLLLNLPHSSRYVLGLFERAGLRPRDIQRVASFEMVRSGAAANIGVSVLNIKPLTDRTYSGLEVACRPIFPQLYVPRIVLATRKGGRLSRNAATFARCCADFFRTEAAQRLFVHPPGTG</sequence>
<accession>A0ABV9KNM2</accession>
<dbReference type="InterPro" id="IPR050950">
    <property type="entry name" value="HTH-type_LysR_regulators"/>
</dbReference>
<evidence type="ECO:0000256" key="1">
    <source>
        <dbReference type="ARBA" id="ARBA00009437"/>
    </source>
</evidence>
<comment type="caution">
    <text evidence="6">The sequence shown here is derived from an EMBL/GenBank/DDBJ whole genome shotgun (WGS) entry which is preliminary data.</text>
</comment>
<dbReference type="EMBL" id="JBHSGI010000034">
    <property type="protein sequence ID" value="MFC4671770.1"/>
    <property type="molecule type" value="Genomic_DNA"/>
</dbReference>
<feature type="domain" description="HTH lysR-type" evidence="5">
    <location>
        <begin position="1"/>
        <end position="61"/>
    </location>
</feature>
<dbReference type="Gene3D" id="3.40.190.10">
    <property type="entry name" value="Periplasmic binding protein-like II"/>
    <property type="match status" value="2"/>
</dbReference>
<dbReference type="InterPro" id="IPR036388">
    <property type="entry name" value="WH-like_DNA-bd_sf"/>
</dbReference>
<gene>
    <name evidence="6" type="ORF">ACFO5X_24680</name>
</gene>
<comment type="similarity">
    <text evidence="1">Belongs to the LysR transcriptional regulatory family.</text>
</comment>
<proteinExistence type="inferred from homology"/>